<keyword evidence="1" id="KW-0862">Zinc</keyword>
<feature type="compositionally biased region" description="Basic residues" evidence="2">
    <location>
        <begin position="620"/>
        <end position="630"/>
    </location>
</feature>
<protein>
    <recommendedName>
        <fullName evidence="3">CCHC-type domain-containing protein</fullName>
    </recommendedName>
</protein>
<dbReference type="EMBL" id="AHZU02001158">
    <property type="protein sequence ID" value="KFG35600.1"/>
    <property type="molecule type" value="Genomic_DNA"/>
</dbReference>
<feature type="compositionally biased region" description="Basic residues" evidence="2">
    <location>
        <begin position="550"/>
        <end position="561"/>
    </location>
</feature>
<accession>A0A086JTY2</accession>
<evidence type="ECO:0000256" key="2">
    <source>
        <dbReference type="SAM" id="MobiDB-lite"/>
    </source>
</evidence>
<evidence type="ECO:0000313" key="5">
    <source>
        <dbReference type="Proteomes" id="UP000028837"/>
    </source>
</evidence>
<dbReference type="OrthoDB" id="332664at2759"/>
<evidence type="ECO:0000313" key="4">
    <source>
        <dbReference type="EMBL" id="KFG35600.1"/>
    </source>
</evidence>
<dbReference type="GO" id="GO:0008270">
    <property type="term" value="F:zinc ion binding"/>
    <property type="evidence" value="ECO:0007669"/>
    <property type="project" value="UniProtKB-KW"/>
</dbReference>
<feature type="compositionally biased region" description="Polar residues" evidence="2">
    <location>
        <begin position="129"/>
        <end position="139"/>
    </location>
</feature>
<sequence>MLFSSRQTQGKRRGCIDTDGGGLLCSFDTEGDTSLSSLVEDSPWDSGSRNSPFSIGEQRIAPASNRNLPSGGRVASSAFPYPLSSSSSSTRAKPEGEQTGRTGRTAGETSDAYASGSPSRYQRRYTCTAGASKSQNSGAAGSDDTQKPTFSPWASRSNRSQLGSSATPRQVSHRSRSSSSHSSVVPSSGRFGHSVAGTMPSSPSVPPSSSSSRFSSQAGELRKYRFAESRYFVSEEELQELKPDWLRRREEAVERRAALGGSFRQGGRRDGSRDSFRSPWGEAQDASQRTCCFLCFRDDHAPFQCTAKHVFCRLCAGFGHAEEACPLLLVEQSLRGELRVSVNASSHLPSRPSASESDEDASASPRNPQRGGRSLAPSPVSPATSSLFKEGMRRQSDRETGDSATDQGIRCLACGTRGHAICAEPPVTVLQLYCCRCGLYGHCRSDCPGLLSVRGSAGRQGFSRPHAASSAPFASRSASSGRHFASASPSRGVSRLQSRHTNHSPQDALFSKTRGRETPHRPLHAASSFDSSRGEQMARAHKADFDGRPKRTGKKEKKKERARAEKNAKHKERLREERKRQGKGSWAMHFGGGQKGTERGTGQDEGERETWTTASQSPAKRSKHRHRGLY</sequence>
<feature type="region of interest" description="Disordered" evidence="2">
    <location>
        <begin position="1"/>
        <end position="216"/>
    </location>
</feature>
<name>A0A086JTY2_TOXGO</name>
<feature type="region of interest" description="Disordered" evidence="2">
    <location>
        <begin position="455"/>
        <end position="630"/>
    </location>
</feature>
<dbReference type="Proteomes" id="UP000028837">
    <property type="component" value="Unassembled WGS sequence"/>
</dbReference>
<feature type="compositionally biased region" description="Low complexity" evidence="2">
    <location>
        <begin position="462"/>
        <end position="480"/>
    </location>
</feature>
<feature type="compositionally biased region" description="Low complexity" evidence="2">
    <location>
        <begin position="207"/>
        <end position="216"/>
    </location>
</feature>
<feature type="compositionally biased region" description="Polar residues" evidence="2">
    <location>
        <begin position="32"/>
        <end position="53"/>
    </location>
</feature>
<feature type="compositionally biased region" description="Basic and acidic residues" evidence="2">
    <location>
        <begin position="267"/>
        <end position="276"/>
    </location>
</feature>
<dbReference type="PROSITE" id="PS50158">
    <property type="entry name" value="ZF_CCHC"/>
    <property type="match status" value="1"/>
</dbReference>
<feature type="compositionally biased region" description="Basic and acidic residues" evidence="2">
    <location>
        <begin position="562"/>
        <end position="579"/>
    </location>
</feature>
<dbReference type="VEuPathDB" id="ToxoDB:TGDOM2_253850"/>
<comment type="caution">
    <text evidence="4">The sequence shown here is derived from an EMBL/GenBank/DDBJ whole genome shotgun (WGS) entry which is preliminary data.</text>
</comment>
<organism evidence="4 5">
    <name type="scientific">Toxoplasma gondii GAB2-2007-GAL-DOM2</name>
    <dbReference type="NCBI Taxonomy" id="1130820"/>
    <lineage>
        <taxon>Eukaryota</taxon>
        <taxon>Sar</taxon>
        <taxon>Alveolata</taxon>
        <taxon>Apicomplexa</taxon>
        <taxon>Conoidasida</taxon>
        <taxon>Coccidia</taxon>
        <taxon>Eucoccidiorida</taxon>
        <taxon>Eimeriorina</taxon>
        <taxon>Sarcocystidae</taxon>
        <taxon>Toxoplasma</taxon>
    </lineage>
</organism>
<gene>
    <name evidence="4" type="ORF">TGDOM2_253850</name>
</gene>
<evidence type="ECO:0000256" key="1">
    <source>
        <dbReference type="PROSITE-ProRule" id="PRU00047"/>
    </source>
</evidence>
<feature type="domain" description="CCHC-type" evidence="3">
    <location>
        <begin position="434"/>
        <end position="448"/>
    </location>
</feature>
<dbReference type="AlphaFoldDB" id="A0A086JTY2"/>
<feature type="region of interest" description="Disordered" evidence="2">
    <location>
        <begin position="345"/>
        <end position="404"/>
    </location>
</feature>
<proteinExistence type="predicted"/>
<evidence type="ECO:0000259" key="3">
    <source>
        <dbReference type="PROSITE" id="PS50158"/>
    </source>
</evidence>
<reference evidence="4 5" key="1">
    <citation type="submission" date="2014-02" db="EMBL/GenBank/DDBJ databases">
        <authorList>
            <person name="Sibley D."/>
            <person name="Venepally P."/>
            <person name="Karamycheva S."/>
            <person name="Hadjithomas M."/>
            <person name="Khan A."/>
            <person name="Brunk B."/>
            <person name="Roos D."/>
            <person name="Caler E."/>
            <person name="Lorenzi H."/>
        </authorList>
    </citation>
    <scope>NUCLEOTIDE SEQUENCE [LARGE SCALE GENOMIC DNA]</scope>
    <source>
        <strain evidence="4 5">GAB2-2007-GAL-DOM2</strain>
    </source>
</reference>
<dbReference type="InterPro" id="IPR001878">
    <property type="entry name" value="Znf_CCHC"/>
</dbReference>
<keyword evidence="1" id="KW-0479">Metal-binding</keyword>
<keyword evidence="1" id="KW-0863">Zinc-finger</keyword>
<feature type="compositionally biased region" description="Low complexity" evidence="2">
    <location>
        <begin position="177"/>
        <end position="188"/>
    </location>
</feature>
<feature type="compositionally biased region" description="Polar residues" evidence="2">
    <location>
        <begin position="147"/>
        <end position="170"/>
    </location>
</feature>
<dbReference type="GO" id="GO:0003676">
    <property type="term" value="F:nucleic acid binding"/>
    <property type="evidence" value="ECO:0007669"/>
    <property type="project" value="InterPro"/>
</dbReference>
<feature type="compositionally biased region" description="Basic and acidic residues" evidence="2">
    <location>
        <begin position="532"/>
        <end position="549"/>
    </location>
</feature>
<feature type="compositionally biased region" description="Basic and acidic residues" evidence="2">
    <location>
        <begin position="390"/>
        <end position="401"/>
    </location>
</feature>
<feature type="region of interest" description="Disordered" evidence="2">
    <location>
        <begin position="258"/>
        <end position="281"/>
    </location>
</feature>